<evidence type="ECO:0000256" key="2">
    <source>
        <dbReference type="ARBA" id="ARBA00022448"/>
    </source>
</evidence>
<evidence type="ECO:0000256" key="8">
    <source>
        <dbReference type="SAM" id="Phobius"/>
    </source>
</evidence>
<evidence type="ECO:0000259" key="9">
    <source>
        <dbReference type="PROSITE" id="PS50893"/>
    </source>
</evidence>
<keyword evidence="4" id="KW-0547">Nucleotide-binding</keyword>
<feature type="transmembrane region" description="Helical" evidence="8">
    <location>
        <begin position="73"/>
        <end position="94"/>
    </location>
</feature>
<feature type="domain" description="ABC transmembrane type-1" evidence="10">
    <location>
        <begin position="34"/>
        <end position="316"/>
    </location>
</feature>
<evidence type="ECO:0000256" key="5">
    <source>
        <dbReference type="ARBA" id="ARBA00022840"/>
    </source>
</evidence>
<evidence type="ECO:0000256" key="3">
    <source>
        <dbReference type="ARBA" id="ARBA00022692"/>
    </source>
</evidence>
<dbReference type="Pfam" id="PF00005">
    <property type="entry name" value="ABC_tran"/>
    <property type="match status" value="1"/>
</dbReference>
<comment type="subcellular location">
    <subcellularLocation>
        <location evidence="1">Cell membrane</location>
        <topology evidence="1">Multi-pass membrane protein</topology>
    </subcellularLocation>
</comment>
<organism evidence="11 12">
    <name type="scientific">Novosphingobium pentaromativorans</name>
    <dbReference type="NCBI Taxonomy" id="205844"/>
    <lineage>
        <taxon>Bacteria</taxon>
        <taxon>Pseudomonadati</taxon>
        <taxon>Pseudomonadota</taxon>
        <taxon>Alphaproteobacteria</taxon>
        <taxon>Sphingomonadales</taxon>
        <taxon>Sphingomonadaceae</taxon>
        <taxon>Novosphingobium</taxon>
    </lineage>
</organism>
<keyword evidence="5 11" id="KW-0067">ATP-binding</keyword>
<keyword evidence="6 8" id="KW-1133">Transmembrane helix</keyword>
<protein>
    <submittedName>
        <fullName evidence="11">ABC transporter ATP-binding protein</fullName>
    </submittedName>
</protein>
<dbReference type="AlphaFoldDB" id="A0A2W5QIJ4"/>
<dbReference type="GO" id="GO:0005524">
    <property type="term" value="F:ATP binding"/>
    <property type="evidence" value="ECO:0007669"/>
    <property type="project" value="UniProtKB-KW"/>
</dbReference>
<dbReference type="PANTHER" id="PTHR24221:SF654">
    <property type="entry name" value="ATP-BINDING CASSETTE SUB-FAMILY B MEMBER 6"/>
    <property type="match status" value="1"/>
</dbReference>
<dbReference type="InterPro" id="IPR003439">
    <property type="entry name" value="ABC_transporter-like_ATP-bd"/>
</dbReference>
<dbReference type="InterPro" id="IPR003593">
    <property type="entry name" value="AAA+_ATPase"/>
</dbReference>
<dbReference type="InterPro" id="IPR036640">
    <property type="entry name" value="ABC1_TM_sf"/>
</dbReference>
<dbReference type="InterPro" id="IPR039421">
    <property type="entry name" value="Type_1_exporter"/>
</dbReference>
<dbReference type="SUPFAM" id="SSF52540">
    <property type="entry name" value="P-loop containing nucleoside triphosphate hydrolases"/>
    <property type="match status" value="1"/>
</dbReference>
<feature type="transmembrane region" description="Helical" evidence="8">
    <location>
        <begin position="172"/>
        <end position="195"/>
    </location>
</feature>
<keyword evidence="7 8" id="KW-0472">Membrane</keyword>
<dbReference type="InterPro" id="IPR017871">
    <property type="entry name" value="ABC_transporter-like_CS"/>
</dbReference>
<dbReference type="Proteomes" id="UP000249082">
    <property type="component" value="Unassembled WGS sequence"/>
</dbReference>
<evidence type="ECO:0000259" key="10">
    <source>
        <dbReference type="PROSITE" id="PS50929"/>
    </source>
</evidence>
<dbReference type="InterPro" id="IPR027417">
    <property type="entry name" value="P-loop_NTPase"/>
</dbReference>
<dbReference type="PROSITE" id="PS50929">
    <property type="entry name" value="ABC_TM1F"/>
    <property type="match status" value="1"/>
</dbReference>
<evidence type="ECO:0000256" key="1">
    <source>
        <dbReference type="ARBA" id="ARBA00004651"/>
    </source>
</evidence>
<dbReference type="SMART" id="SM00382">
    <property type="entry name" value="AAA"/>
    <property type="match status" value="1"/>
</dbReference>
<dbReference type="GO" id="GO:0016887">
    <property type="term" value="F:ATP hydrolysis activity"/>
    <property type="evidence" value="ECO:0007669"/>
    <property type="project" value="InterPro"/>
</dbReference>
<evidence type="ECO:0000313" key="11">
    <source>
        <dbReference type="EMBL" id="PZQ57607.1"/>
    </source>
</evidence>
<name>A0A2W5QIJ4_9SPHN</name>
<evidence type="ECO:0000313" key="12">
    <source>
        <dbReference type="Proteomes" id="UP000249082"/>
    </source>
</evidence>
<evidence type="ECO:0000256" key="6">
    <source>
        <dbReference type="ARBA" id="ARBA00022989"/>
    </source>
</evidence>
<feature type="transmembrane region" description="Helical" evidence="8">
    <location>
        <begin position="146"/>
        <end position="166"/>
    </location>
</feature>
<evidence type="ECO:0000256" key="7">
    <source>
        <dbReference type="ARBA" id="ARBA00023136"/>
    </source>
</evidence>
<reference evidence="11 12" key="1">
    <citation type="submission" date="2017-08" db="EMBL/GenBank/DDBJ databases">
        <title>Infants hospitalized years apart are colonized by the same room-sourced microbial strains.</title>
        <authorList>
            <person name="Brooks B."/>
            <person name="Olm M.R."/>
            <person name="Firek B.A."/>
            <person name="Baker R."/>
            <person name="Thomas B.C."/>
            <person name="Morowitz M.J."/>
            <person name="Banfield J.F."/>
        </authorList>
    </citation>
    <scope>NUCLEOTIDE SEQUENCE [LARGE SCALE GENOMIC DNA]</scope>
    <source>
        <strain evidence="11">S2_005_002_R2_33</strain>
    </source>
</reference>
<dbReference type="InterPro" id="IPR011527">
    <property type="entry name" value="ABC1_TM_dom"/>
</dbReference>
<feature type="transmembrane region" description="Helical" evidence="8">
    <location>
        <begin position="31"/>
        <end position="53"/>
    </location>
</feature>
<feature type="domain" description="ABC transporter" evidence="9">
    <location>
        <begin position="350"/>
        <end position="585"/>
    </location>
</feature>
<accession>A0A2W5QIJ4</accession>
<dbReference type="PROSITE" id="PS50893">
    <property type="entry name" value="ABC_TRANSPORTER_2"/>
    <property type="match status" value="1"/>
</dbReference>
<dbReference type="Gene3D" id="1.20.1560.10">
    <property type="entry name" value="ABC transporter type 1, transmembrane domain"/>
    <property type="match status" value="1"/>
</dbReference>
<dbReference type="GO" id="GO:0140359">
    <property type="term" value="F:ABC-type transporter activity"/>
    <property type="evidence" value="ECO:0007669"/>
    <property type="project" value="InterPro"/>
</dbReference>
<evidence type="ECO:0000256" key="4">
    <source>
        <dbReference type="ARBA" id="ARBA00022741"/>
    </source>
</evidence>
<dbReference type="PROSITE" id="PS00211">
    <property type="entry name" value="ABC_TRANSPORTER_1"/>
    <property type="match status" value="1"/>
</dbReference>
<gene>
    <name evidence="11" type="ORF">DI555_01395</name>
</gene>
<proteinExistence type="predicted"/>
<sequence>MTDQDEDLFPRAAVLRKVLSFTFSHWGRAPLLAAACGAAMMVATVTEVFVPVYAGRMIDAVGGGGAAEAWRAFAAITVLGLGLVVFRFLGWWAITPLTLNMMRDVTQEAFARVQRLSTDWHANAFSGSTVRRITRGMWALDTLNDVLLLSLLPSLTVLAATVILLAMHWPVLGLVMALGALAYITLTVGLAMRVLAPIARLSNQWDTKIGGILADAIGTNAVVKAFGGELREEELLGRTVAKWRRRTRRTWMAFTWAGSGQTALLWLVRATVTAAALWLWMKGEASAGDVAYVITSYLVLNGYLRDIGQHVHMLQRSVNEMEELVQLHDEPLGVADRADAQPIRITSGAIRFEDVTFHYAGQDKPLFEDLDVTIPSGQRVGLVGPSGSGKTSFVKLIQRLYDVESGRVSIDGQDVSHATQSSLRRQVAIVPQEPVLFHRTLAENIGYSRPEATIEEIERAARLANAHDFIARLPKGYRTLVGERGVKLSGGERQRIAIARAFLADAPILILDEATSSLDSESEAAIQDAMERLMVGRTAIVIAHRLSTVRALDRILVFQRGRVVEDGNHEALLKSENGQYRRLFERQAGTAIPEIQDL</sequence>
<dbReference type="FunFam" id="3.40.50.300:FF:000287">
    <property type="entry name" value="Multidrug ABC transporter ATP-binding protein"/>
    <property type="match status" value="1"/>
</dbReference>
<dbReference type="EMBL" id="QFPX01000001">
    <property type="protein sequence ID" value="PZQ57607.1"/>
    <property type="molecule type" value="Genomic_DNA"/>
</dbReference>
<dbReference type="Gene3D" id="3.40.50.300">
    <property type="entry name" value="P-loop containing nucleotide triphosphate hydrolases"/>
    <property type="match status" value="1"/>
</dbReference>
<dbReference type="GO" id="GO:0005886">
    <property type="term" value="C:plasma membrane"/>
    <property type="evidence" value="ECO:0007669"/>
    <property type="project" value="UniProtKB-SubCell"/>
</dbReference>
<dbReference type="GO" id="GO:0034040">
    <property type="term" value="F:ATPase-coupled lipid transmembrane transporter activity"/>
    <property type="evidence" value="ECO:0007669"/>
    <property type="project" value="TreeGrafter"/>
</dbReference>
<dbReference type="SUPFAM" id="SSF90123">
    <property type="entry name" value="ABC transporter transmembrane region"/>
    <property type="match status" value="1"/>
</dbReference>
<dbReference type="PANTHER" id="PTHR24221">
    <property type="entry name" value="ATP-BINDING CASSETTE SUB-FAMILY B"/>
    <property type="match status" value="1"/>
</dbReference>
<comment type="caution">
    <text evidence="11">The sequence shown here is derived from an EMBL/GenBank/DDBJ whole genome shotgun (WGS) entry which is preliminary data.</text>
</comment>
<dbReference type="Pfam" id="PF00664">
    <property type="entry name" value="ABC_membrane"/>
    <property type="match status" value="1"/>
</dbReference>
<keyword evidence="2" id="KW-0813">Transport</keyword>
<keyword evidence="3 8" id="KW-0812">Transmembrane</keyword>